<keyword evidence="3 6" id="KW-1133">Transmembrane helix</keyword>
<sequence>MGLFHDDNSSSSNHICPNVSVTDPVQVPFVGNLSFHHFIVIISGTCMAFSCLLSFYLIFRHATHYSLPKEQRQVIRIIFTIPVFAIMAFLSVAFNDAAIYIKPIEDLYEAFALAGFFLLLCAFVEESDEERQTYFTTSGTTQPYLAATVGAFQFPVVMLILLVVTEITQAIGTYCATSNKLYFAHIWVTIITLISTAVAIMSIIRFYKAQKPVISGRKPLPKLIAFKGIVFLNFIQNAIFSFLTSSNDLKPTTKLTFKDLSIGIPNLILSLEMVIFSLLFLYVYRTKEYYFKHGATAVPLGHGGYQGGLLGIRAYGEALNIFDILLGVISVPRAFAEKRNASLGAQKVRARRPQYDSVEMTPEYRSEQAQPLRNHLPDQGYDTPQAYRPYNTPLDYHH</sequence>
<keyword evidence="2 6" id="KW-0812">Transmembrane</keyword>
<feature type="transmembrane region" description="Helical" evidence="6">
    <location>
        <begin position="79"/>
        <end position="101"/>
    </location>
</feature>
<gene>
    <name evidence="7" type="ORF">L207DRAFT_639235</name>
</gene>
<feature type="transmembrane region" description="Helical" evidence="6">
    <location>
        <begin position="263"/>
        <end position="284"/>
    </location>
</feature>
<name>A0A2J6R5U1_HYAVF</name>
<evidence type="ECO:0000256" key="3">
    <source>
        <dbReference type="ARBA" id="ARBA00022989"/>
    </source>
</evidence>
<evidence type="ECO:0000256" key="6">
    <source>
        <dbReference type="SAM" id="Phobius"/>
    </source>
</evidence>
<evidence type="ECO:0000256" key="2">
    <source>
        <dbReference type="ARBA" id="ARBA00022692"/>
    </source>
</evidence>
<keyword evidence="4 6" id="KW-0472">Membrane</keyword>
<dbReference type="AlphaFoldDB" id="A0A2J6R5U1"/>
<evidence type="ECO:0000313" key="8">
    <source>
        <dbReference type="Proteomes" id="UP000235786"/>
    </source>
</evidence>
<evidence type="ECO:0000256" key="4">
    <source>
        <dbReference type="ARBA" id="ARBA00023136"/>
    </source>
</evidence>
<comment type="subcellular location">
    <subcellularLocation>
        <location evidence="1">Membrane</location>
        <topology evidence="1">Multi-pass membrane protein</topology>
    </subcellularLocation>
</comment>
<feature type="transmembrane region" description="Helical" evidence="6">
    <location>
        <begin position="184"/>
        <end position="204"/>
    </location>
</feature>
<dbReference type="GO" id="GO:0016020">
    <property type="term" value="C:membrane"/>
    <property type="evidence" value="ECO:0007669"/>
    <property type="project" value="UniProtKB-SubCell"/>
</dbReference>
<feature type="transmembrane region" description="Helical" evidence="6">
    <location>
        <begin position="144"/>
        <end position="164"/>
    </location>
</feature>
<dbReference type="EMBL" id="KZ613955">
    <property type="protein sequence ID" value="PMD33849.1"/>
    <property type="molecule type" value="Genomic_DNA"/>
</dbReference>
<proteinExistence type="predicted"/>
<feature type="transmembrane region" description="Helical" evidence="6">
    <location>
        <begin position="35"/>
        <end position="59"/>
    </location>
</feature>
<dbReference type="OrthoDB" id="5348404at2759"/>
<evidence type="ECO:0000256" key="1">
    <source>
        <dbReference type="ARBA" id="ARBA00004141"/>
    </source>
</evidence>
<dbReference type="InterPro" id="IPR005178">
    <property type="entry name" value="Ostalpha/TMEM184C"/>
</dbReference>
<feature type="transmembrane region" description="Helical" evidence="6">
    <location>
        <begin position="224"/>
        <end position="243"/>
    </location>
</feature>
<feature type="transmembrane region" description="Helical" evidence="6">
    <location>
        <begin position="107"/>
        <end position="124"/>
    </location>
</feature>
<accession>A0A2J6R5U1</accession>
<dbReference type="PANTHER" id="PTHR23423">
    <property type="entry name" value="ORGANIC SOLUTE TRANSPORTER-RELATED"/>
    <property type="match status" value="1"/>
</dbReference>
<dbReference type="Pfam" id="PF03619">
    <property type="entry name" value="Solute_trans_a"/>
    <property type="match status" value="1"/>
</dbReference>
<feature type="region of interest" description="Disordered" evidence="5">
    <location>
        <begin position="359"/>
        <end position="398"/>
    </location>
</feature>
<evidence type="ECO:0000313" key="7">
    <source>
        <dbReference type="EMBL" id="PMD33849.1"/>
    </source>
</evidence>
<dbReference type="SMART" id="SM01417">
    <property type="entry name" value="Solute_trans_a"/>
    <property type="match status" value="1"/>
</dbReference>
<organism evidence="7 8">
    <name type="scientific">Hyaloscypha variabilis (strain UAMH 11265 / GT02V1 / F)</name>
    <name type="common">Meliniomyces variabilis</name>
    <dbReference type="NCBI Taxonomy" id="1149755"/>
    <lineage>
        <taxon>Eukaryota</taxon>
        <taxon>Fungi</taxon>
        <taxon>Dikarya</taxon>
        <taxon>Ascomycota</taxon>
        <taxon>Pezizomycotina</taxon>
        <taxon>Leotiomycetes</taxon>
        <taxon>Helotiales</taxon>
        <taxon>Hyaloscyphaceae</taxon>
        <taxon>Hyaloscypha</taxon>
        <taxon>Hyaloscypha variabilis</taxon>
    </lineage>
</organism>
<reference evidence="7 8" key="1">
    <citation type="submission" date="2016-04" db="EMBL/GenBank/DDBJ databases">
        <title>A degradative enzymes factory behind the ericoid mycorrhizal symbiosis.</title>
        <authorList>
            <consortium name="DOE Joint Genome Institute"/>
            <person name="Martino E."/>
            <person name="Morin E."/>
            <person name="Grelet G."/>
            <person name="Kuo A."/>
            <person name="Kohler A."/>
            <person name="Daghino S."/>
            <person name="Barry K."/>
            <person name="Choi C."/>
            <person name="Cichocki N."/>
            <person name="Clum A."/>
            <person name="Copeland A."/>
            <person name="Hainaut M."/>
            <person name="Haridas S."/>
            <person name="Labutti K."/>
            <person name="Lindquist E."/>
            <person name="Lipzen A."/>
            <person name="Khouja H.-R."/>
            <person name="Murat C."/>
            <person name="Ohm R."/>
            <person name="Olson A."/>
            <person name="Spatafora J."/>
            <person name="Veneault-Fourrey C."/>
            <person name="Henrissat B."/>
            <person name="Grigoriev I."/>
            <person name="Martin F."/>
            <person name="Perotto S."/>
        </authorList>
    </citation>
    <scope>NUCLEOTIDE SEQUENCE [LARGE SCALE GENOMIC DNA]</scope>
    <source>
        <strain evidence="7 8">F</strain>
    </source>
</reference>
<dbReference type="Proteomes" id="UP000235786">
    <property type="component" value="Unassembled WGS sequence"/>
</dbReference>
<dbReference type="STRING" id="1149755.A0A2J6R5U1"/>
<protein>
    <submittedName>
        <fullName evidence="7">DUF300-domain-containing protein</fullName>
    </submittedName>
</protein>
<keyword evidence="8" id="KW-1185">Reference proteome</keyword>
<evidence type="ECO:0000256" key="5">
    <source>
        <dbReference type="SAM" id="MobiDB-lite"/>
    </source>
</evidence>